<dbReference type="Gene3D" id="3.30.420.10">
    <property type="entry name" value="Ribonuclease H-like superfamily/Ribonuclease H"/>
    <property type="match status" value="1"/>
</dbReference>
<sequence>MGRHRNQPNLSPERKLAVLVYLSSKAVNDKLPRGVKAEASRKFACHRQTITSIWNQRKTPQVLTARARRRPRGLRYPDVVTQVESVPLPLRQTQRSLAAALGIPRSTLQRYVKAGLLRRRFSTVKPRLTAEHKKRRLEFALKHVCPPMGLRKPRFVDMYDVVHIDEKWFNMYKGSTHYYMSPTENLPHHTCANKKYIGKPVVEQVQAQRSSANRLAGDWETKNVSMTSKEYAKMLVEKVFPAIRAKWPGSKRRRIRAQHDNASPHGAVTKASVQQRSKEEGWDIRMEFQPAKSPDMNVLDLSVFNAIQSVQYRQPTHEVDALIGVVMASFELLPSRTLDKCFLTLQKVMECIIKHAGDNDFRLPR</sequence>
<feature type="non-terminal residue" evidence="2">
    <location>
        <position position="365"/>
    </location>
</feature>
<gene>
    <name evidence="2" type="ORF">PR001_g31279</name>
</gene>
<evidence type="ECO:0000313" key="3">
    <source>
        <dbReference type="Proteomes" id="UP000429607"/>
    </source>
</evidence>
<protein>
    <recommendedName>
        <fullName evidence="4">Transposase Tc1-like domain-containing protein</fullName>
    </recommendedName>
</protein>
<dbReference type="PANTHER" id="PTHR47169">
    <property type="entry name" value="OS01G0541250 PROTEIN"/>
    <property type="match status" value="1"/>
</dbReference>
<dbReference type="PANTHER" id="PTHR47169:SF2">
    <property type="entry name" value="OS01G0541250 PROTEIN"/>
    <property type="match status" value="1"/>
</dbReference>
<evidence type="ECO:0008006" key="4">
    <source>
        <dbReference type="Google" id="ProtNLM"/>
    </source>
</evidence>
<dbReference type="EMBL" id="QXFV01007913">
    <property type="protein sequence ID" value="KAE8957703.1"/>
    <property type="molecule type" value="Genomic_DNA"/>
</dbReference>
<organism evidence="2 3">
    <name type="scientific">Phytophthora rubi</name>
    <dbReference type="NCBI Taxonomy" id="129364"/>
    <lineage>
        <taxon>Eukaryota</taxon>
        <taxon>Sar</taxon>
        <taxon>Stramenopiles</taxon>
        <taxon>Oomycota</taxon>
        <taxon>Peronosporomycetes</taxon>
        <taxon>Peronosporales</taxon>
        <taxon>Peronosporaceae</taxon>
        <taxon>Phytophthora</taxon>
    </lineage>
</organism>
<accession>A0A6A3GJY0</accession>
<proteinExistence type="predicted"/>
<reference evidence="2 3" key="1">
    <citation type="submission" date="2018-09" db="EMBL/GenBank/DDBJ databases">
        <title>Genomic investigation of the strawberry pathogen Phytophthora fragariae indicates pathogenicity is determined by transcriptional variation in three key races.</title>
        <authorList>
            <person name="Adams T.M."/>
            <person name="Armitage A.D."/>
            <person name="Sobczyk M.K."/>
            <person name="Bates H.J."/>
            <person name="Dunwell J.M."/>
            <person name="Nellist C.F."/>
            <person name="Harrison R.J."/>
        </authorList>
    </citation>
    <scope>NUCLEOTIDE SEQUENCE [LARGE SCALE GENOMIC DNA]</scope>
    <source>
        <strain evidence="2 3">SCRP249</strain>
    </source>
</reference>
<feature type="region of interest" description="Disordered" evidence="1">
    <location>
        <begin position="257"/>
        <end position="276"/>
    </location>
</feature>
<dbReference type="GO" id="GO:0003676">
    <property type="term" value="F:nucleic acid binding"/>
    <property type="evidence" value="ECO:0007669"/>
    <property type="project" value="InterPro"/>
</dbReference>
<dbReference type="Proteomes" id="UP000429607">
    <property type="component" value="Unassembled WGS sequence"/>
</dbReference>
<evidence type="ECO:0000256" key="1">
    <source>
        <dbReference type="SAM" id="MobiDB-lite"/>
    </source>
</evidence>
<dbReference type="AlphaFoldDB" id="A0A6A3GJY0"/>
<comment type="caution">
    <text evidence="2">The sequence shown here is derived from an EMBL/GenBank/DDBJ whole genome shotgun (WGS) entry which is preliminary data.</text>
</comment>
<name>A0A6A3GJY0_9STRA</name>
<dbReference type="InterPro" id="IPR036397">
    <property type="entry name" value="RNaseH_sf"/>
</dbReference>
<evidence type="ECO:0000313" key="2">
    <source>
        <dbReference type="EMBL" id="KAE8957703.1"/>
    </source>
</evidence>